<evidence type="ECO:0000313" key="2">
    <source>
        <dbReference type="Proteomes" id="UP001524478"/>
    </source>
</evidence>
<evidence type="ECO:0000313" key="1">
    <source>
        <dbReference type="EMBL" id="MCQ4925047.1"/>
    </source>
</evidence>
<accession>A0ABT1SEX6</accession>
<dbReference type="RefSeq" id="WP_256312637.1">
    <property type="nucleotide sequence ID" value="NZ_JANGAC010000017.1"/>
</dbReference>
<dbReference type="EMBL" id="JANGAC010000017">
    <property type="protein sequence ID" value="MCQ4925047.1"/>
    <property type="molecule type" value="Genomic_DNA"/>
</dbReference>
<proteinExistence type="predicted"/>
<organism evidence="1 2">
    <name type="scientific">Tissierella carlieri</name>
    <dbReference type="NCBI Taxonomy" id="689904"/>
    <lineage>
        <taxon>Bacteria</taxon>
        <taxon>Bacillati</taxon>
        <taxon>Bacillota</taxon>
        <taxon>Tissierellia</taxon>
        <taxon>Tissierellales</taxon>
        <taxon>Tissierellaceae</taxon>
        <taxon>Tissierella</taxon>
    </lineage>
</organism>
<reference evidence="1 2" key="1">
    <citation type="submission" date="2022-06" db="EMBL/GenBank/DDBJ databases">
        <title>Isolation of gut microbiota from human fecal samples.</title>
        <authorList>
            <person name="Pamer E.G."/>
            <person name="Barat B."/>
            <person name="Waligurski E."/>
            <person name="Medina S."/>
            <person name="Paddock L."/>
            <person name="Mostad J."/>
        </authorList>
    </citation>
    <scope>NUCLEOTIDE SEQUENCE [LARGE SCALE GENOMIC DNA]</scope>
    <source>
        <strain evidence="1 2">DFI.7.95</strain>
    </source>
</reference>
<dbReference type="Proteomes" id="UP001524478">
    <property type="component" value="Unassembled WGS sequence"/>
</dbReference>
<gene>
    <name evidence="1" type="ORF">NE686_18240</name>
</gene>
<sequence length="86" mass="10565">MKVMMKPIEMIAWFKDEYPIPLRYKITSEDDTNTVIKVDKILFKEEEKYAGNRMILYRCQSNINNIQRVFELKYEINTCKWFLYKI</sequence>
<name>A0ABT1SEX6_9FIRM</name>
<protein>
    <submittedName>
        <fullName evidence="1">Uncharacterized protein</fullName>
    </submittedName>
</protein>
<comment type="caution">
    <text evidence="1">The sequence shown here is derived from an EMBL/GenBank/DDBJ whole genome shotgun (WGS) entry which is preliminary data.</text>
</comment>
<keyword evidence="2" id="KW-1185">Reference proteome</keyword>